<name>A0A916XKX3_9HYPH</name>
<sequence>MSLTVLSVAYPFAPVSRDTAGGAEQVLAMIDAGLTGAGHTSLVMAQTGSRVAGTLLPMPRPHGPLDDAARARFERLYRDALAAALRSRRIDLVHMHGVDYQAYLPEAGLPVLATLHLPPGWYPPAALAPLRPRTFVHGVSAAQHRAAARPGLLSPIENGIELEAFAGRHAKRRFVLMLARMCPEKGVHLAIDAAKQAELPLLIAGKLFPYPDHERYFADAVAPRLDRWRRYIGPVGLARKRRLLGAAHCVVIASTVAETSSLVAREALAAGTAVVALARGALVDAVDHGVTGFLANDVAELAFGLRRAHTLDGRVCRQVARARFDGRQMVASYIARYRELIADGLPETGAAA</sequence>
<dbReference type="Gene3D" id="3.40.50.2000">
    <property type="entry name" value="Glycogen Phosphorylase B"/>
    <property type="match status" value="2"/>
</dbReference>
<organism evidence="3 4">
    <name type="scientific">Chelatococcus reniformis</name>
    <dbReference type="NCBI Taxonomy" id="1494448"/>
    <lineage>
        <taxon>Bacteria</taxon>
        <taxon>Pseudomonadati</taxon>
        <taxon>Pseudomonadota</taxon>
        <taxon>Alphaproteobacteria</taxon>
        <taxon>Hyphomicrobiales</taxon>
        <taxon>Chelatococcaceae</taxon>
        <taxon>Chelatococcus</taxon>
    </lineage>
</organism>
<reference evidence="3" key="2">
    <citation type="submission" date="2020-09" db="EMBL/GenBank/DDBJ databases">
        <authorList>
            <person name="Sun Q."/>
            <person name="Zhou Y."/>
        </authorList>
    </citation>
    <scope>NUCLEOTIDE SEQUENCE</scope>
    <source>
        <strain evidence="3">CGMCC 1.12919</strain>
    </source>
</reference>
<protein>
    <submittedName>
        <fullName evidence="3">Glycosyl transferase family 1</fullName>
    </submittedName>
</protein>
<evidence type="ECO:0000313" key="3">
    <source>
        <dbReference type="EMBL" id="GGC78465.1"/>
    </source>
</evidence>
<proteinExistence type="predicted"/>
<reference evidence="3" key="1">
    <citation type="journal article" date="2014" name="Int. J. Syst. Evol. Microbiol.">
        <title>Complete genome sequence of Corynebacterium casei LMG S-19264T (=DSM 44701T), isolated from a smear-ripened cheese.</title>
        <authorList>
            <consortium name="US DOE Joint Genome Institute (JGI-PGF)"/>
            <person name="Walter F."/>
            <person name="Albersmeier A."/>
            <person name="Kalinowski J."/>
            <person name="Ruckert C."/>
        </authorList>
    </citation>
    <scope>NUCLEOTIDE SEQUENCE</scope>
    <source>
        <strain evidence="3">CGMCC 1.12919</strain>
    </source>
</reference>
<dbReference type="GO" id="GO:0016757">
    <property type="term" value="F:glycosyltransferase activity"/>
    <property type="evidence" value="ECO:0007669"/>
    <property type="project" value="InterPro"/>
</dbReference>
<dbReference type="PANTHER" id="PTHR12526:SF595">
    <property type="entry name" value="BLL5217 PROTEIN"/>
    <property type="match status" value="1"/>
</dbReference>
<dbReference type="AlphaFoldDB" id="A0A916XKX3"/>
<comment type="caution">
    <text evidence="3">The sequence shown here is derived from an EMBL/GenBank/DDBJ whole genome shotgun (WGS) entry which is preliminary data.</text>
</comment>
<evidence type="ECO:0000313" key="4">
    <source>
        <dbReference type="Proteomes" id="UP000637002"/>
    </source>
</evidence>
<evidence type="ECO:0000259" key="2">
    <source>
        <dbReference type="Pfam" id="PF13439"/>
    </source>
</evidence>
<feature type="domain" description="Glycosyltransferase subfamily 4-like N-terminal" evidence="2">
    <location>
        <begin position="21"/>
        <end position="132"/>
    </location>
</feature>
<dbReference type="Proteomes" id="UP000637002">
    <property type="component" value="Unassembled WGS sequence"/>
</dbReference>
<feature type="domain" description="Glycosyl transferase family 1" evidence="1">
    <location>
        <begin position="168"/>
        <end position="297"/>
    </location>
</feature>
<keyword evidence="3" id="KW-0808">Transferase</keyword>
<dbReference type="InterPro" id="IPR001296">
    <property type="entry name" value="Glyco_trans_1"/>
</dbReference>
<dbReference type="PANTHER" id="PTHR12526">
    <property type="entry name" value="GLYCOSYLTRANSFERASE"/>
    <property type="match status" value="1"/>
</dbReference>
<dbReference type="Pfam" id="PF13439">
    <property type="entry name" value="Glyco_transf_4"/>
    <property type="match status" value="1"/>
</dbReference>
<keyword evidence="4" id="KW-1185">Reference proteome</keyword>
<dbReference type="InterPro" id="IPR028098">
    <property type="entry name" value="Glyco_trans_4-like_N"/>
</dbReference>
<dbReference type="SUPFAM" id="SSF53756">
    <property type="entry name" value="UDP-Glycosyltransferase/glycogen phosphorylase"/>
    <property type="match status" value="1"/>
</dbReference>
<dbReference type="Pfam" id="PF00534">
    <property type="entry name" value="Glycos_transf_1"/>
    <property type="match status" value="1"/>
</dbReference>
<accession>A0A916XKX3</accession>
<evidence type="ECO:0000259" key="1">
    <source>
        <dbReference type="Pfam" id="PF00534"/>
    </source>
</evidence>
<gene>
    <name evidence="3" type="ORF">GCM10010994_40810</name>
</gene>
<dbReference type="EMBL" id="BMGG01000007">
    <property type="protein sequence ID" value="GGC78465.1"/>
    <property type="molecule type" value="Genomic_DNA"/>
</dbReference>